<dbReference type="InterPro" id="IPR015864">
    <property type="entry name" value="FAD_synthase"/>
</dbReference>
<comment type="function">
    <text evidence="1">Catalyzes the phosphorylation of riboflavin to FMN followed by the adenylation of FMN to FAD.</text>
</comment>
<comment type="pathway">
    <text evidence="3 15">Cofactor biosynthesis; FMN biosynthesis; FMN from riboflavin (ATP route): step 1/1.</text>
</comment>
<keyword evidence="11 15" id="KW-0067">ATP-binding</keyword>
<dbReference type="GO" id="GO:0006747">
    <property type="term" value="P:FAD biosynthetic process"/>
    <property type="evidence" value="ECO:0007669"/>
    <property type="project" value="UniProtKB-UniRule"/>
</dbReference>
<keyword evidence="7 15" id="KW-0548">Nucleotidyltransferase</keyword>
<dbReference type="CDD" id="cd02064">
    <property type="entry name" value="FAD_synthetase_N"/>
    <property type="match status" value="1"/>
</dbReference>
<protein>
    <recommendedName>
        <fullName evidence="15">Riboflavin biosynthesis protein</fullName>
    </recommendedName>
    <domain>
        <recommendedName>
            <fullName evidence="15">Riboflavin kinase</fullName>
            <ecNumber evidence="15">2.7.1.26</ecNumber>
        </recommendedName>
        <alternativeName>
            <fullName evidence="15">Flavokinase</fullName>
        </alternativeName>
    </domain>
    <domain>
        <recommendedName>
            <fullName evidence="15">FMN adenylyltransferase</fullName>
            <ecNumber evidence="15">2.7.7.2</ecNumber>
        </recommendedName>
        <alternativeName>
            <fullName evidence="15">FAD pyrophosphorylase</fullName>
        </alternativeName>
        <alternativeName>
            <fullName evidence="15">FAD synthase</fullName>
        </alternativeName>
    </domain>
</protein>
<dbReference type="NCBIfam" id="NF004162">
    <property type="entry name" value="PRK05627.1-5"/>
    <property type="match status" value="1"/>
</dbReference>
<dbReference type="AlphaFoldDB" id="A0A383U441"/>
<dbReference type="Pfam" id="PF06574">
    <property type="entry name" value="FAD_syn"/>
    <property type="match status" value="1"/>
</dbReference>
<dbReference type="EMBL" id="UNSC01000007">
    <property type="protein sequence ID" value="SZD74056.1"/>
    <property type="molecule type" value="Genomic_DNA"/>
</dbReference>
<keyword evidence="5 15" id="KW-0288">FMN</keyword>
<dbReference type="InterPro" id="IPR023468">
    <property type="entry name" value="Riboflavin_kinase"/>
</dbReference>
<proteinExistence type="inferred from homology"/>
<reference evidence="17 18" key="1">
    <citation type="submission" date="2018-09" db="EMBL/GenBank/DDBJ databases">
        <authorList>
            <consortium name="Pathogen Informatics"/>
        </authorList>
    </citation>
    <scope>NUCLEOTIDE SEQUENCE [LARGE SCALE GENOMIC DNA]</scope>
    <source>
        <strain evidence="17 18">OH-22767</strain>
    </source>
</reference>
<dbReference type="NCBIfam" id="TIGR00083">
    <property type="entry name" value="ribF"/>
    <property type="match status" value="1"/>
</dbReference>
<comment type="pathway">
    <text evidence="2 15">Cofactor biosynthesis; FAD biosynthesis; FAD from FMN: step 1/1.</text>
</comment>
<dbReference type="InterPro" id="IPR023465">
    <property type="entry name" value="Riboflavin_kinase_dom_sf"/>
</dbReference>
<evidence type="ECO:0000259" key="16">
    <source>
        <dbReference type="SMART" id="SM00904"/>
    </source>
</evidence>
<evidence type="ECO:0000256" key="15">
    <source>
        <dbReference type="PIRNR" id="PIRNR004491"/>
    </source>
</evidence>
<dbReference type="Gene3D" id="2.40.30.30">
    <property type="entry name" value="Riboflavin kinase-like"/>
    <property type="match status" value="1"/>
</dbReference>
<evidence type="ECO:0000256" key="9">
    <source>
        <dbReference type="ARBA" id="ARBA00022777"/>
    </source>
</evidence>
<dbReference type="Pfam" id="PF01687">
    <property type="entry name" value="Flavokinase"/>
    <property type="match status" value="1"/>
</dbReference>
<evidence type="ECO:0000256" key="3">
    <source>
        <dbReference type="ARBA" id="ARBA00005201"/>
    </source>
</evidence>
<organism evidence="17 18">
    <name type="scientific">Candidatus Ornithobacterium hominis</name>
    <dbReference type="NCBI Taxonomy" id="2497989"/>
    <lineage>
        <taxon>Bacteria</taxon>
        <taxon>Pseudomonadati</taxon>
        <taxon>Bacteroidota</taxon>
        <taxon>Flavobacteriia</taxon>
        <taxon>Flavobacteriales</taxon>
        <taxon>Weeksellaceae</taxon>
        <taxon>Ornithobacterium</taxon>
    </lineage>
</organism>
<keyword evidence="8 15" id="KW-0547">Nucleotide-binding</keyword>
<evidence type="ECO:0000256" key="14">
    <source>
        <dbReference type="ARBA" id="ARBA00049494"/>
    </source>
</evidence>
<evidence type="ECO:0000256" key="2">
    <source>
        <dbReference type="ARBA" id="ARBA00004726"/>
    </source>
</evidence>
<dbReference type="Gene3D" id="3.40.50.620">
    <property type="entry name" value="HUPs"/>
    <property type="match status" value="1"/>
</dbReference>
<dbReference type="EC" id="2.7.7.2" evidence="15"/>
<feature type="domain" description="Riboflavin kinase" evidence="16">
    <location>
        <begin position="191"/>
        <end position="315"/>
    </location>
</feature>
<dbReference type="InterPro" id="IPR002606">
    <property type="entry name" value="Riboflavin_kinase_bac"/>
</dbReference>
<dbReference type="GO" id="GO:0003919">
    <property type="term" value="F:FMN adenylyltransferase activity"/>
    <property type="evidence" value="ECO:0007669"/>
    <property type="project" value="UniProtKB-UniRule"/>
</dbReference>
<comment type="similarity">
    <text evidence="15">Belongs to the ribF family.</text>
</comment>
<gene>
    <name evidence="17" type="primary">ribF</name>
    <name evidence="17" type="ORF">SAMEA104719789_01513</name>
</gene>
<evidence type="ECO:0000256" key="6">
    <source>
        <dbReference type="ARBA" id="ARBA00022679"/>
    </source>
</evidence>
<dbReference type="PIRSF" id="PIRSF004491">
    <property type="entry name" value="FAD_Synth"/>
    <property type="match status" value="1"/>
</dbReference>
<dbReference type="PANTHER" id="PTHR22749:SF6">
    <property type="entry name" value="RIBOFLAVIN KINASE"/>
    <property type="match status" value="1"/>
</dbReference>
<name>A0A383U441_9FLAO</name>
<keyword evidence="4 15" id="KW-0285">Flavoprotein</keyword>
<comment type="catalytic activity">
    <reaction evidence="13 15">
        <text>riboflavin + ATP = FMN + ADP + H(+)</text>
        <dbReference type="Rhea" id="RHEA:14357"/>
        <dbReference type="ChEBI" id="CHEBI:15378"/>
        <dbReference type="ChEBI" id="CHEBI:30616"/>
        <dbReference type="ChEBI" id="CHEBI:57986"/>
        <dbReference type="ChEBI" id="CHEBI:58210"/>
        <dbReference type="ChEBI" id="CHEBI:456216"/>
        <dbReference type="EC" id="2.7.1.26"/>
    </reaction>
</comment>
<dbReference type="UniPathway" id="UPA00277">
    <property type="reaction ID" value="UER00407"/>
</dbReference>
<dbReference type="FunFam" id="3.40.50.620:FF:000021">
    <property type="entry name" value="Riboflavin biosynthesis protein"/>
    <property type="match status" value="1"/>
</dbReference>
<evidence type="ECO:0000256" key="5">
    <source>
        <dbReference type="ARBA" id="ARBA00022643"/>
    </source>
</evidence>
<evidence type="ECO:0000256" key="12">
    <source>
        <dbReference type="ARBA" id="ARBA00023268"/>
    </source>
</evidence>
<evidence type="ECO:0000256" key="1">
    <source>
        <dbReference type="ARBA" id="ARBA00002121"/>
    </source>
</evidence>
<keyword evidence="6 15" id="KW-0808">Transferase</keyword>
<accession>A0A383U441</accession>
<dbReference type="InterPro" id="IPR014729">
    <property type="entry name" value="Rossmann-like_a/b/a_fold"/>
</dbReference>
<evidence type="ECO:0000256" key="7">
    <source>
        <dbReference type="ARBA" id="ARBA00022695"/>
    </source>
</evidence>
<dbReference type="SUPFAM" id="SSF52374">
    <property type="entry name" value="Nucleotidylyl transferase"/>
    <property type="match status" value="1"/>
</dbReference>
<dbReference type="GO" id="GO:0005524">
    <property type="term" value="F:ATP binding"/>
    <property type="evidence" value="ECO:0007669"/>
    <property type="project" value="UniProtKB-UniRule"/>
</dbReference>
<dbReference type="PANTHER" id="PTHR22749">
    <property type="entry name" value="RIBOFLAVIN KINASE/FMN ADENYLYLTRANSFERASE"/>
    <property type="match status" value="1"/>
</dbReference>
<dbReference type="InterPro" id="IPR015865">
    <property type="entry name" value="Riboflavin_kinase_bac/euk"/>
</dbReference>
<sequence>MITLQKVLGMEIIHGIHPLNPSKKLILTIGMFDGVHRGHQSIIQQLNRYAEETGGHSALLSFTPHPRQVLQPDGELKLLSTLEEKLDLLCQYHLDYAIIHPFTIEFSRLSAVEFVRDYLVNHLQIHTLLVGYDHHFGRNRMGDFQQLEELADLYNFQALQLSAVLENDLPISSTKIRNALLASDIDYVTEALGHFYPITGKVIHGYKIGRKLGFPTINMAFSKDKLLPADGVYGVRVELQNQLFFGLMNIGKSPTFDFKEQRVEVYLLDFDGEVYDEIVKADILCFIRGEKKFENAEALKNQIQRDEAYFHSRLHEWKT</sequence>
<evidence type="ECO:0000313" key="17">
    <source>
        <dbReference type="EMBL" id="SZD74056.1"/>
    </source>
</evidence>
<evidence type="ECO:0000256" key="10">
    <source>
        <dbReference type="ARBA" id="ARBA00022827"/>
    </source>
</evidence>
<evidence type="ECO:0000256" key="4">
    <source>
        <dbReference type="ARBA" id="ARBA00022630"/>
    </source>
</evidence>
<evidence type="ECO:0000256" key="8">
    <source>
        <dbReference type="ARBA" id="ARBA00022741"/>
    </source>
</evidence>
<evidence type="ECO:0000313" key="18">
    <source>
        <dbReference type="Proteomes" id="UP000262142"/>
    </source>
</evidence>
<dbReference type="SUPFAM" id="SSF82114">
    <property type="entry name" value="Riboflavin kinase-like"/>
    <property type="match status" value="1"/>
</dbReference>
<evidence type="ECO:0000256" key="13">
    <source>
        <dbReference type="ARBA" id="ARBA00047880"/>
    </source>
</evidence>
<dbReference type="GO" id="GO:0008531">
    <property type="term" value="F:riboflavin kinase activity"/>
    <property type="evidence" value="ECO:0007669"/>
    <property type="project" value="UniProtKB-UniRule"/>
</dbReference>
<keyword evidence="18" id="KW-1185">Reference proteome</keyword>
<keyword evidence="9 15" id="KW-0418">Kinase</keyword>
<dbReference type="GO" id="GO:0009231">
    <property type="term" value="P:riboflavin biosynthetic process"/>
    <property type="evidence" value="ECO:0007669"/>
    <property type="project" value="InterPro"/>
</dbReference>
<evidence type="ECO:0000256" key="11">
    <source>
        <dbReference type="ARBA" id="ARBA00022840"/>
    </source>
</evidence>
<dbReference type="SMART" id="SM00904">
    <property type="entry name" value="Flavokinase"/>
    <property type="match status" value="1"/>
</dbReference>
<dbReference type="EC" id="2.7.1.26" evidence="15"/>
<dbReference type="GO" id="GO:0009398">
    <property type="term" value="P:FMN biosynthetic process"/>
    <property type="evidence" value="ECO:0007669"/>
    <property type="project" value="UniProtKB-UniRule"/>
</dbReference>
<dbReference type="Proteomes" id="UP000262142">
    <property type="component" value="Unassembled WGS sequence"/>
</dbReference>
<dbReference type="UniPathway" id="UPA00276">
    <property type="reaction ID" value="UER00406"/>
</dbReference>
<keyword evidence="12" id="KW-0511">Multifunctional enzyme</keyword>
<keyword evidence="10 15" id="KW-0274">FAD</keyword>
<comment type="catalytic activity">
    <reaction evidence="14 15">
        <text>FMN + ATP + H(+) = FAD + diphosphate</text>
        <dbReference type="Rhea" id="RHEA:17237"/>
        <dbReference type="ChEBI" id="CHEBI:15378"/>
        <dbReference type="ChEBI" id="CHEBI:30616"/>
        <dbReference type="ChEBI" id="CHEBI:33019"/>
        <dbReference type="ChEBI" id="CHEBI:57692"/>
        <dbReference type="ChEBI" id="CHEBI:58210"/>
        <dbReference type="EC" id="2.7.7.2"/>
    </reaction>
</comment>